<evidence type="ECO:0000256" key="2">
    <source>
        <dbReference type="ARBA" id="ARBA00023125"/>
    </source>
</evidence>
<dbReference type="InterPro" id="IPR050679">
    <property type="entry name" value="Bact_HTH_transcr_reg"/>
</dbReference>
<reference evidence="5 6" key="1">
    <citation type="submission" date="2024-10" db="EMBL/GenBank/DDBJ databases">
        <authorList>
            <person name="Yibar A."/>
            <person name="Saticioglu I.B."/>
            <person name="Duman M."/>
            <person name="Ajmi N."/>
            <person name="Gurler F."/>
            <person name="Ay H."/>
            <person name="Onuk E."/>
            <person name="Guler S."/>
            <person name="Romalde J.L."/>
        </authorList>
    </citation>
    <scope>NUCLEOTIDE SEQUENCE [LARGE SCALE GENOMIC DNA]</scope>
    <source>
        <strain evidence="5 6">14-MA-B</strain>
    </source>
</reference>
<evidence type="ECO:0000256" key="1">
    <source>
        <dbReference type="ARBA" id="ARBA00023015"/>
    </source>
</evidence>
<accession>A0ABW7J2H1</accession>
<evidence type="ECO:0000313" key="6">
    <source>
        <dbReference type="Proteomes" id="UP001607151"/>
    </source>
</evidence>
<dbReference type="Proteomes" id="UP001607151">
    <property type="component" value="Unassembled WGS sequence"/>
</dbReference>
<gene>
    <name evidence="5" type="ORF">ACGRQ9_17915</name>
</gene>
<dbReference type="SMART" id="SM00866">
    <property type="entry name" value="UTRA"/>
    <property type="match status" value="1"/>
</dbReference>
<dbReference type="SUPFAM" id="SSF64288">
    <property type="entry name" value="Chorismate lyase-like"/>
    <property type="match status" value="1"/>
</dbReference>
<dbReference type="InterPro" id="IPR036390">
    <property type="entry name" value="WH_DNA-bd_sf"/>
</dbReference>
<dbReference type="InterPro" id="IPR011663">
    <property type="entry name" value="UTRA"/>
</dbReference>
<keyword evidence="2" id="KW-0238">DNA-binding</keyword>
<dbReference type="InterPro" id="IPR000524">
    <property type="entry name" value="Tscrpt_reg_HTH_GntR"/>
</dbReference>
<dbReference type="SUPFAM" id="SSF46785">
    <property type="entry name" value="Winged helix' DNA-binding domain"/>
    <property type="match status" value="1"/>
</dbReference>
<dbReference type="PANTHER" id="PTHR44846:SF1">
    <property type="entry name" value="MANNOSYL-D-GLYCERATE TRANSPORT_METABOLISM SYSTEM REPRESSOR MNGR-RELATED"/>
    <property type="match status" value="1"/>
</dbReference>
<organism evidence="5 6">
    <name type="scientific">Vibrio rumoiensis</name>
    <dbReference type="NCBI Taxonomy" id="76258"/>
    <lineage>
        <taxon>Bacteria</taxon>
        <taxon>Pseudomonadati</taxon>
        <taxon>Pseudomonadota</taxon>
        <taxon>Gammaproteobacteria</taxon>
        <taxon>Vibrionales</taxon>
        <taxon>Vibrionaceae</taxon>
        <taxon>Vibrio</taxon>
    </lineage>
</organism>
<dbReference type="Gene3D" id="1.10.10.10">
    <property type="entry name" value="Winged helix-like DNA-binding domain superfamily/Winged helix DNA-binding domain"/>
    <property type="match status" value="1"/>
</dbReference>
<evidence type="ECO:0000259" key="4">
    <source>
        <dbReference type="PROSITE" id="PS50949"/>
    </source>
</evidence>
<dbReference type="Gene3D" id="3.40.1410.10">
    <property type="entry name" value="Chorismate lyase-like"/>
    <property type="match status" value="1"/>
</dbReference>
<dbReference type="Pfam" id="PF07702">
    <property type="entry name" value="UTRA"/>
    <property type="match status" value="1"/>
</dbReference>
<evidence type="ECO:0000256" key="3">
    <source>
        <dbReference type="ARBA" id="ARBA00023163"/>
    </source>
</evidence>
<dbReference type="PANTHER" id="PTHR44846">
    <property type="entry name" value="MANNOSYL-D-GLYCERATE TRANSPORT/METABOLISM SYSTEM REPRESSOR MNGR-RELATED"/>
    <property type="match status" value="1"/>
</dbReference>
<keyword evidence="6" id="KW-1185">Reference proteome</keyword>
<dbReference type="CDD" id="cd07377">
    <property type="entry name" value="WHTH_GntR"/>
    <property type="match status" value="1"/>
</dbReference>
<protein>
    <submittedName>
        <fullName evidence="5">GntR family transcriptional regulator</fullName>
    </submittedName>
</protein>
<dbReference type="PROSITE" id="PS50949">
    <property type="entry name" value="HTH_GNTR"/>
    <property type="match status" value="1"/>
</dbReference>
<comment type="caution">
    <text evidence="5">The sequence shown here is derived from an EMBL/GenBank/DDBJ whole genome shotgun (WGS) entry which is preliminary data.</text>
</comment>
<dbReference type="SMART" id="SM00345">
    <property type="entry name" value="HTH_GNTR"/>
    <property type="match status" value="1"/>
</dbReference>
<evidence type="ECO:0000313" key="5">
    <source>
        <dbReference type="EMBL" id="MFH0267324.1"/>
    </source>
</evidence>
<sequence>MIYKTVAKKIENMINGTNYSIGDCLPSENKLSKEFEVSRMTIRKALNILSSFGMVETIHGKGTFITNKYFQHESNNPQSLQKYEGSKLDKLKSEVTKFSLINAPLSIAKLLNVKEKTKLYFCTRVRYLNGQPIQIEESYLPVKFFPNLTLEHLENSKFDYIKKHTNIKIKGSKSIFKPILSNGEQQVIFNLKKSSPLMQITVLNESIDGVFFDLSFITINTEIYDVTYYFLRN</sequence>
<keyword evidence="1" id="KW-0805">Transcription regulation</keyword>
<dbReference type="Pfam" id="PF00392">
    <property type="entry name" value="GntR"/>
    <property type="match status" value="1"/>
</dbReference>
<dbReference type="PRINTS" id="PR00035">
    <property type="entry name" value="HTHGNTR"/>
</dbReference>
<keyword evidence="3" id="KW-0804">Transcription</keyword>
<proteinExistence type="predicted"/>
<dbReference type="InterPro" id="IPR036388">
    <property type="entry name" value="WH-like_DNA-bd_sf"/>
</dbReference>
<dbReference type="EMBL" id="JBIHSN010000004">
    <property type="protein sequence ID" value="MFH0267324.1"/>
    <property type="molecule type" value="Genomic_DNA"/>
</dbReference>
<dbReference type="RefSeq" id="WP_394608852.1">
    <property type="nucleotide sequence ID" value="NZ_JBIHSN010000004.1"/>
</dbReference>
<dbReference type="InterPro" id="IPR028978">
    <property type="entry name" value="Chorismate_lyase_/UTRA_dom_sf"/>
</dbReference>
<name>A0ABW7J2H1_9VIBR</name>
<feature type="domain" description="HTH gntR-type" evidence="4">
    <location>
        <begin position="1"/>
        <end position="68"/>
    </location>
</feature>